<comment type="cofactor">
    <cofactor evidence="1">
        <name>Zn(2+)</name>
        <dbReference type="ChEBI" id="CHEBI:29105"/>
    </cofactor>
</comment>
<keyword evidence="7 14" id="KW-0378">Hydrolase</keyword>
<dbReference type="PANTHER" id="PTHR39188">
    <property type="entry name" value="MEMBRANE-ASSOCIATED ZINC METALLOPROTEASE M50B"/>
    <property type="match status" value="1"/>
</dbReference>
<dbReference type="Proteomes" id="UP000823201">
    <property type="component" value="Unassembled WGS sequence"/>
</dbReference>
<organism evidence="14 15">
    <name type="scientific">Sporolactobacillus spathodeae</name>
    <dbReference type="NCBI Taxonomy" id="1465502"/>
    <lineage>
        <taxon>Bacteria</taxon>
        <taxon>Bacillati</taxon>
        <taxon>Bacillota</taxon>
        <taxon>Bacilli</taxon>
        <taxon>Bacillales</taxon>
        <taxon>Sporolactobacillaceae</taxon>
        <taxon>Sporolactobacillus</taxon>
    </lineage>
</organism>
<keyword evidence="8" id="KW-0862">Zinc</keyword>
<evidence type="ECO:0000256" key="7">
    <source>
        <dbReference type="ARBA" id="ARBA00022801"/>
    </source>
</evidence>
<evidence type="ECO:0000256" key="11">
    <source>
        <dbReference type="ARBA" id="ARBA00023136"/>
    </source>
</evidence>
<sequence>MIKFLLVHTTVHPLFWLILAAGLITGHLWEAIIAFFIVLIHEWGHAAAAYLFGWKIIKIELLPFGGVAQIDENVDHPFWQECLVILAGPLQHLLLPILSLSFFALPFWGAPEQHIFINQNSAILLFNLLPIWPLDGGRLLHLILQRCYPFRAAYKKVLSFSFVALCLLSVFVFFLFPYSLNLWVVLSFLGLSLYKERRAIAVHFLRFLLKMAHQKRQFSIVRHVTVQPETPLSEVFATFYRQSSHRVYIEGHALPPLDGQKMVAAFFAGRCSGNTIEDCRAAFL</sequence>
<keyword evidence="10" id="KW-0482">Metalloprotease</keyword>
<feature type="transmembrane region" description="Helical" evidence="12">
    <location>
        <begin position="30"/>
        <end position="52"/>
    </location>
</feature>
<dbReference type="RefSeq" id="WP_205005779.1">
    <property type="nucleotide sequence ID" value="NZ_CBCRXA010000004.1"/>
</dbReference>
<reference evidence="14 15" key="1">
    <citation type="submission" date="2021-01" db="EMBL/GenBank/DDBJ databases">
        <title>Genomic Encyclopedia of Type Strains, Phase IV (KMG-IV): sequencing the most valuable type-strain genomes for metagenomic binning, comparative biology and taxonomic classification.</title>
        <authorList>
            <person name="Goeker M."/>
        </authorList>
    </citation>
    <scope>NUCLEOTIDE SEQUENCE [LARGE SCALE GENOMIC DNA]</scope>
    <source>
        <strain evidence="14 15">DSM 100968</strain>
    </source>
</reference>
<feature type="transmembrane region" description="Helical" evidence="12">
    <location>
        <begin position="93"/>
        <end position="110"/>
    </location>
</feature>
<dbReference type="PANTHER" id="PTHR39188:SF3">
    <property type="entry name" value="STAGE IV SPORULATION PROTEIN FB"/>
    <property type="match status" value="1"/>
</dbReference>
<keyword evidence="5 12" id="KW-0812">Transmembrane</keyword>
<keyword evidence="15" id="KW-1185">Reference proteome</keyword>
<evidence type="ECO:0000256" key="12">
    <source>
        <dbReference type="SAM" id="Phobius"/>
    </source>
</evidence>
<evidence type="ECO:0000256" key="9">
    <source>
        <dbReference type="ARBA" id="ARBA00022989"/>
    </source>
</evidence>
<proteinExistence type="inferred from homology"/>
<protein>
    <submittedName>
        <fullName evidence="14">Stage IV sporulation protein FB</fullName>
        <ecNumber evidence="14">3.4.24.-</ecNumber>
    </submittedName>
</protein>
<comment type="similarity">
    <text evidence="3">Belongs to the peptidase M50B family.</text>
</comment>
<evidence type="ECO:0000256" key="4">
    <source>
        <dbReference type="ARBA" id="ARBA00022670"/>
    </source>
</evidence>
<dbReference type="GO" id="GO:0016787">
    <property type="term" value="F:hydrolase activity"/>
    <property type="evidence" value="ECO:0007669"/>
    <property type="project" value="UniProtKB-KW"/>
</dbReference>
<evidence type="ECO:0000256" key="5">
    <source>
        <dbReference type="ARBA" id="ARBA00022692"/>
    </source>
</evidence>
<feature type="transmembrane region" description="Helical" evidence="12">
    <location>
        <begin position="122"/>
        <end position="144"/>
    </location>
</feature>
<comment type="caution">
    <text evidence="14">The sequence shown here is derived from an EMBL/GenBank/DDBJ whole genome shotgun (WGS) entry which is preliminary data.</text>
</comment>
<evidence type="ECO:0000256" key="8">
    <source>
        <dbReference type="ARBA" id="ARBA00022833"/>
    </source>
</evidence>
<evidence type="ECO:0000256" key="6">
    <source>
        <dbReference type="ARBA" id="ARBA00022723"/>
    </source>
</evidence>
<name>A0ABS2Q8E7_9BACL</name>
<dbReference type="Pfam" id="PF02163">
    <property type="entry name" value="Peptidase_M50"/>
    <property type="match status" value="2"/>
</dbReference>
<gene>
    <name evidence="14" type="ORF">JOC27_000887</name>
</gene>
<keyword evidence="6" id="KW-0479">Metal-binding</keyword>
<evidence type="ECO:0000256" key="3">
    <source>
        <dbReference type="ARBA" id="ARBA00007931"/>
    </source>
</evidence>
<evidence type="ECO:0000256" key="2">
    <source>
        <dbReference type="ARBA" id="ARBA00004141"/>
    </source>
</evidence>
<evidence type="ECO:0000256" key="1">
    <source>
        <dbReference type="ARBA" id="ARBA00001947"/>
    </source>
</evidence>
<feature type="domain" description="Peptidase M50" evidence="13">
    <location>
        <begin position="32"/>
        <end position="103"/>
    </location>
</feature>
<dbReference type="EC" id="3.4.24.-" evidence="14"/>
<accession>A0ABS2Q8E7</accession>
<evidence type="ECO:0000256" key="10">
    <source>
        <dbReference type="ARBA" id="ARBA00023049"/>
    </source>
</evidence>
<keyword evidence="4" id="KW-0645">Protease</keyword>
<keyword evidence="11 12" id="KW-0472">Membrane</keyword>
<keyword evidence="9 12" id="KW-1133">Transmembrane helix</keyword>
<evidence type="ECO:0000313" key="14">
    <source>
        <dbReference type="EMBL" id="MBM7657444.1"/>
    </source>
</evidence>
<feature type="domain" description="Peptidase M50" evidence="13">
    <location>
        <begin position="120"/>
        <end position="168"/>
    </location>
</feature>
<evidence type="ECO:0000259" key="13">
    <source>
        <dbReference type="Pfam" id="PF02163"/>
    </source>
</evidence>
<feature type="transmembrane region" description="Helical" evidence="12">
    <location>
        <begin position="156"/>
        <end position="176"/>
    </location>
</feature>
<evidence type="ECO:0000313" key="15">
    <source>
        <dbReference type="Proteomes" id="UP000823201"/>
    </source>
</evidence>
<comment type="subcellular location">
    <subcellularLocation>
        <location evidence="2">Membrane</location>
        <topology evidence="2">Multi-pass membrane protein</topology>
    </subcellularLocation>
</comment>
<dbReference type="EMBL" id="JAFBEV010000005">
    <property type="protein sequence ID" value="MBM7657444.1"/>
    <property type="molecule type" value="Genomic_DNA"/>
</dbReference>
<dbReference type="InterPro" id="IPR008915">
    <property type="entry name" value="Peptidase_M50"/>
</dbReference>